<reference evidence="2" key="1">
    <citation type="submission" date="2020-08" db="EMBL/GenBank/DDBJ databases">
        <title>Genome public.</title>
        <authorList>
            <person name="Liu C."/>
            <person name="Sun Q."/>
        </authorList>
    </citation>
    <scope>NUCLEOTIDE SEQUENCE</scope>
    <source>
        <strain evidence="2">BX15</strain>
    </source>
</reference>
<name>A0A923MFU0_9FIRM</name>
<dbReference type="Pfam" id="PF07486">
    <property type="entry name" value="Hydrolase_2"/>
    <property type="match status" value="1"/>
</dbReference>
<dbReference type="Gene3D" id="1.10.10.2520">
    <property type="entry name" value="Cell wall hydrolase SleB, domain 1"/>
    <property type="match status" value="1"/>
</dbReference>
<dbReference type="InterPro" id="IPR042047">
    <property type="entry name" value="SleB_dom1"/>
</dbReference>
<dbReference type="InterPro" id="IPR011105">
    <property type="entry name" value="Cell_wall_hydrolase_SleB"/>
</dbReference>
<comment type="caution">
    <text evidence="2">The sequence shown here is derived from an EMBL/GenBank/DDBJ whole genome shotgun (WGS) entry which is preliminary data.</text>
</comment>
<feature type="domain" description="Cell wall hydrolase SleB" evidence="1">
    <location>
        <begin position="104"/>
        <end position="199"/>
    </location>
</feature>
<evidence type="ECO:0000313" key="3">
    <source>
        <dbReference type="Proteomes" id="UP000620327"/>
    </source>
</evidence>
<dbReference type="RefSeq" id="WP_187013192.1">
    <property type="nucleotide sequence ID" value="NZ_JACOQI010000001.1"/>
</dbReference>
<proteinExistence type="predicted"/>
<evidence type="ECO:0000259" key="1">
    <source>
        <dbReference type="Pfam" id="PF07486"/>
    </source>
</evidence>
<accession>A0A923MFU0</accession>
<keyword evidence="3" id="KW-1185">Reference proteome</keyword>
<organism evidence="2 3">
    <name type="scientific">Dysosmobacter segnis</name>
    <dbReference type="NCBI Taxonomy" id="2763042"/>
    <lineage>
        <taxon>Bacteria</taxon>
        <taxon>Bacillati</taxon>
        <taxon>Bacillota</taxon>
        <taxon>Clostridia</taxon>
        <taxon>Eubacteriales</taxon>
        <taxon>Oscillospiraceae</taxon>
        <taxon>Dysosmobacter</taxon>
    </lineage>
</organism>
<gene>
    <name evidence="2" type="ORF">H8Z83_00220</name>
</gene>
<protein>
    <submittedName>
        <fullName evidence="2">Cell wall hydrolase</fullName>
    </submittedName>
</protein>
<dbReference type="GO" id="GO:0016787">
    <property type="term" value="F:hydrolase activity"/>
    <property type="evidence" value="ECO:0007669"/>
    <property type="project" value="UniProtKB-KW"/>
</dbReference>
<dbReference type="PROSITE" id="PS51257">
    <property type="entry name" value="PROKAR_LIPOPROTEIN"/>
    <property type="match status" value="1"/>
</dbReference>
<keyword evidence="2" id="KW-0378">Hydrolase</keyword>
<evidence type="ECO:0000313" key="2">
    <source>
        <dbReference type="EMBL" id="MBC5768778.1"/>
    </source>
</evidence>
<dbReference type="EMBL" id="JACOQI010000001">
    <property type="protein sequence ID" value="MBC5768778.1"/>
    <property type="molecule type" value="Genomic_DNA"/>
</dbReference>
<sequence length="205" mass="22660">MKRRRKRRASPAPLICLLAVLACIVALRISVSEETAASAQMTGKLEKPATTAPVRLLEVEMAEAEQVTRAEDRPARAARYVNIEMTDEELAELAAVVFLEAGNQRAEGQQAVVEVVFNRVLHSAFPDSVHDVLHQGEDGDVPQFSTIYAVSTATPTQAQYDAINGALYGDTILDADVVFFSRNGENDRVWGQIGDHVFCREYIWR</sequence>
<dbReference type="AlphaFoldDB" id="A0A923MFU0"/>
<dbReference type="Proteomes" id="UP000620327">
    <property type="component" value="Unassembled WGS sequence"/>
</dbReference>